<dbReference type="AlphaFoldDB" id="A0A3A1YWE8"/>
<evidence type="ECO:0000256" key="3">
    <source>
        <dbReference type="ARBA" id="ARBA00022630"/>
    </source>
</evidence>
<dbReference type="PRINTS" id="PR00411">
    <property type="entry name" value="PNDRDTASEI"/>
</dbReference>
<keyword evidence="4" id="KW-0274">FAD</keyword>
<dbReference type="OrthoDB" id="9781621at2"/>
<proteinExistence type="inferred from homology"/>
<dbReference type="SUPFAM" id="SSF51905">
    <property type="entry name" value="FAD/NAD(P)-binding domain"/>
    <property type="match status" value="1"/>
</dbReference>
<evidence type="ECO:0000313" key="8">
    <source>
        <dbReference type="Proteomes" id="UP000266206"/>
    </source>
</evidence>
<dbReference type="Proteomes" id="UP000266206">
    <property type="component" value="Unassembled WGS sequence"/>
</dbReference>
<keyword evidence="5" id="KW-0560">Oxidoreductase</keyword>
<gene>
    <name evidence="7" type="ORF">CJP73_10965</name>
</gene>
<accession>A0A3A1YWE8</accession>
<sequence>MKNLVIAGAGFAGLAAAAGAARKLDELGATNDVRLIVVDQNDYHSIRVRNYEDDLASSLVPLSKVLEPIGVEHVRAKVVDIDTGSCEVRLHTEQGPQALSYDKFVYALGSHVVRPNFPGADYLHDIDTYPAAECMNLHLRRLSALESFDGQFTVVVVGAGLTGIELACELPARLLQLAGASRAQSVRVVLVDANSQAAESMGNEAQAVIAQALSDLKIEVRCGQLVRAVSKEGVEFEGGEFIPAATVVWCAGMRAPSLGGRISSSLDAVGRVSVDHFMRVTGRPNVFAAGDTARFEICPGHDNVMSCQHGRPMGRYAGHNVVAELFDVPMLPLLVERYVNVVDLGAWGAVYTQGWNREVIAVRNDAKRTKQIINRQRIYPPLSGIRADILADAAPVLQSAPAVQVGRDAG</sequence>
<evidence type="ECO:0000256" key="5">
    <source>
        <dbReference type="ARBA" id="ARBA00023002"/>
    </source>
</evidence>
<evidence type="ECO:0000256" key="2">
    <source>
        <dbReference type="ARBA" id="ARBA00005272"/>
    </source>
</evidence>
<dbReference type="PANTHER" id="PTHR42913:SF3">
    <property type="entry name" value="64 KDA MITOCHONDRIAL NADH DEHYDROGENASE (EUROFUNG)"/>
    <property type="match status" value="1"/>
</dbReference>
<evidence type="ECO:0000256" key="1">
    <source>
        <dbReference type="ARBA" id="ARBA00001974"/>
    </source>
</evidence>
<dbReference type="InterPro" id="IPR036188">
    <property type="entry name" value="FAD/NAD-bd_sf"/>
</dbReference>
<organism evidence="7 8">
    <name type="scientific">Neopusillimonas maritima</name>
    <dbReference type="NCBI Taxonomy" id="2026239"/>
    <lineage>
        <taxon>Bacteria</taxon>
        <taxon>Pseudomonadati</taxon>
        <taxon>Pseudomonadota</taxon>
        <taxon>Betaproteobacteria</taxon>
        <taxon>Burkholderiales</taxon>
        <taxon>Alcaligenaceae</taxon>
        <taxon>Neopusillimonas</taxon>
    </lineage>
</organism>
<dbReference type="PANTHER" id="PTHR42913">
    <property type="entry name" value="APOPTOSIS-INDUCING FACTOR 1"/>
    <property type="match status" value="1"/>
</dbReference>
<dbReference type="Gene3D" id="3.50.50.100">
    <property type="match status" value="1"/>
</dbReference>
<keyword evidence="3" id="KW-0285">Flavoprotein</keyword>
<dbReference type="InterPro" id="IPR023753">
    <property type="entry name" value="FAD/NAD-binding_dom"/>
</dbReference>
<comment type="caution">
    <text evidence="7">The sequence shown here is derived from an EMBL/GenBank/DDBJ whole genome shotgun (WGS) entry which is preliminary data.</text>
</comment>
<dbReference type="GO" id="GO:0003955">
    <property type="term" value="F:NAD(P)H dehydrogenase (quinone) activity"/>
    <property type="evidence" value="ECO:0007669"/>
    <property type="project" value="TreeGrafter"/>
</dbReference>
<dbReference type="GO" id="GO:0019646">
    <property type="term" value="P:aerobic electron transport chain"/>
    <property type="evidence" value="ECO:0007669"/>
    <property type="project" value="TreeGrafter"/>
</dbReference>
<comment type="cofactor">
    <cofactor evidence="1">
        <name>FAD</name>
        <dbReference type="ChEBI" id="CHEBI:57692"/>
    </cofactor>
</comment>
<evidence type="ECO:0000256" key="4">
    <source>
        <dbReference type="ARBA" id="ARBA00022827"/>
    </source>
</evidence>
<dbReference type="EMBL" id="NQYH01000009">
    <property type="protein sequence ID" value="RIY40377.1"/>
    <property type="molecule type" value="Genomic_DNA"/>
</dbReference>
<reference evidence="7 8" key="1">
    <citation type="submission" date="2017-08" db="EMBL/GenBank/DDBJ databases">
        <title>Pusillimonas indicus sp. nov., a member of the family Alcaligenaceae isolated from surface seawater.</title>
        <authorList>
            <person name="Li J."/>
        </authorList>
    </citation>
    <scope>NUCLEOTIDE SEQUENCE [LARGE SCALE GENOMIC DNA]</scope>
    <source>
        <strain evidence="7 8">L52-1-41</strain>
    </source>
</reference>
<dbReference type="InterPro" id="IPR051169">
    <property type="entry name" value="NADH-Q_oxidoreductase"/>
</dbReference>
<feature type="domain" description="FAD/NAD(P)-binding" evidence="6">
    <location>
        <begin position="3"/>
        <end position="311"/>
    </location>
</feature>
<name>A0A3A1YWE8_9BURK</name>
<dbReference type="RefSeq" id="WP_119516468.1">
    <property type="nucleotide sequence ID" value="NZ_NQYH01000009.1"/>
</dbReference>
<comment type="similarity">
    <text evidence="2">Belongs to the NADH dehydrogenase family.</text>
</comment>
<dbReference type="Pfam" id="PF07992">
    <property type="entry name" value="Pyr_redox_2"/>
    <property type="match status" value="1"/>
</dbReference>
<protein>
    <submittedName>
        <fullName evidence="7">Proton-conducting membrane transporter</fullName>
    </submittedName>
</protein>
<evidence type="ECO:0000259" key="6">
    <source>
        <dbReference type="Pfam" id="PF07992"/>
    </source>
</evidence>
<dbReference type="PRINTS" id="PR00368">
    <property type="entry name" value="FADPNR"/>
</dbReference>
<evidence type="ECO:0000313" key="7">
    <source>
        <dbReference type="EMBL" id="RIY40377.1"/>
    </source>
</evidence>